<dbReference type="PANTHER" id="PTHR28047">
    <property type="entry name" value="PROTEIN DCG1"/>
    <property type="match status" value="1"/>
</dbReference>
<dbReference type="Proteomes" id="UP000181901">
    <property type="component" value="Unassembled WGS sequence"/>
</dbReference>
<comment type="similarity">
    <text evidence="1">Belongs to the HyuE racemase family.</text>
</comment>
<accession>A0A1J5MXR3</accession>
<dbReference type="GO" id="GO:0047661">
    <property type="term" value="F:amino-acid racemase activity"/>
    <property type="evidence" value="ECO:0007669"/>
    <property type="project" value="InterPro"/>
</dbReference>
<organism evidence="2 3">
    <name type="scientific">Pseudodesulfovibrio hydrargyri</name>
    <dbReference type="NCBI Taxonomy" id="2125990"/>
    <lineage>
        <taxon>Bacteria</taxon>
        <taxon>Pseudomonadati</taxon>
        <taxon>Thermodesulfobacteriota</taxon>
        <taxon>Desulfovibrionia</taxon>
        <taxon>Desulfovibrionales</taxon>
        <taxon>Desulfovibrionaceae</taxon>
    </lineage>
</organism>
<dbReference type="Gene3D" id="3.40.50.12500">
    <property type="match status" value="1"/>
</dbReference>
<evidence type="ECO:0000256" key="1">
    <source>
        <dbReference type="ARBA" id="ARBA00038414"/>
    </source>
</evidence>
<dbReference type="RefSeq" id="WP_071546038.1">
    <property type="nucleotide sequence ID" value="NZ_LKAQ01000004.1"/>
</dbReference>
<dbReference type="InterPro" id="IPR053714">
    <property type="entry name" value="Iso_Racemase_Enz_sf"/>
</dbReference>
<dbReference type="AlphaFoldDB" id="A0A1J5MXR3"/>
<dbReference type="PANTHER" id="PTHR28047:SF5">
    <property type="entry name" value="PROTEIN DCG1"/>
    <property type="match status" value="1"/>
</dbReference>
<dbReference type="InterPro" id="IPR015942">
    <property type="entry name" value="Asp/Glu/hydantoin_racemase"/>
</dbReference>
<proteinExistence type="inferred from homology"/>
<comment type="caution">
    <text evidence="2">The sequence shown here is derived from an EMBL/GenBank/DDBJ whole genome shotgun (WGS) entry which is preliminary data.</text>
</comment>
<dbReference type="InterPro" id="IPR052186">
    <property type="entry name" value="Hydantoin_racemase-like"/>
</dbReference>
<keyword evidence="3" id="KW-1185">Reference proteome</keyword>
<evidence type="ECO:0000313" key="3">
    <source>
        <dbReference type="Proteomes" id="UP000181901"/>
    </source>
</evidence>
<sequence length="239" mass="24506">MRILLINPNSSPAMTRTIANTGKAAAAPGTEVVGTCPPGAPLSIEGHSDGVLAAFHTLKLVEESGPADGYVLACFDDTGVDAVRERVAGPVLGIGEAAMHAATMLACRFSILTSLERSVPILEDNAARYGLAARCRGVHAAQLPVLAFEDGKSAYAVLRDAARAVLERDRSDALVLGCGGMAHLAPRLAGELGVPVVEGVACAVKFVESLVSLNLKTSKTGGYAYPLAKTPVSGGGHHV</sequence>
<protein>
    <submittedName>
        <fullName evidence="2">Asp/Glu/Hydantoin racemase</fullName>
    </submittedName>
</protein>
<dbReference type="OrthoDB" id="9791723at2"/>
<gene>
    <name evidence="2" type="ORF">BerOc1_02553</name>
</gene>
<name>A0A1J5MXR3_9BACT</name>
<evidence type="ECO:0000313" key="2">
    <source>
        <dbReference type="EMBL" id="OIQ50612.1"/>
    </source>
</evidence>
<reference evidence="2 3" key="1">
    <citation type="submission" date="2015-09" db="EMBL/GenBank/DDBJ databases">
        <title>Genome of Desulfovibrio dechloracetivorans BerOc1, a mercury methylating strain isolated from highly hydrocarbons and metals contaminated coastal sediments.</title>
        <authorList>
            <person name="Goni Urriza M."/>
            <person name="Gassie C."/>
            <person name="Bouchez O."/>
            <person name="Klopp C."/>
            <person name="Ranchou-Peyruse A."/>
            <person name="Remy G."/>
        </authorList>
    </citation>
    <scope>NUCLEOTIDE SEQUENCE [LARGE SCALE GENOMIC DNA]</scope>
    <source>
        <strain evidence="2 3">BerOc1</strain>
    </source>
</reference>
<dbReference type="EMBL" id="LKAQ01000004">
    <property type="protein sequence ID" value="OIQ50612.1"/>
    <property type="molecule type" value="Genomic_DNA"/>
</dbReference>
<dbReference type="Pfam" id="PF01177">
    <property type="entry name" value="Asp_Glu_race"/>
    <property type="match status" value="1"/>
</dbReference>